<comment type="caution">
    <text evidence="2">The sequence shown here is derived from an EMBL/GenBank/DDBJ whole genome shotgun (WGS) entry which is preliminary data.</text>
</comment>
<sequence length="303" mass="35434">MEHRVALEKVIKVISWHSTLEPYIDLACKLTGIAFPDGLANEIEMAGRREITGELGDVTPSNVAWQVADVAAGSLEQLLADEPTESVNGSLDELQGVEIGGRQVETEINAIMRLQAEHEISRADLENDIQKYRNNITEQYKDSPEVMQQQLARFNETAMDLQREQAEEHAAELRELQHEQELEQQKIHEQQLKGEQREQSEDIRQQETRQEEIRQAEQEEIRQEEARQEQAREDIAKLEQALSEEQDREEQARLEQALREEQAREEARLEQAREEARREQERLERERQEEMRRQQAARDALER</sequence>
<accession>A0A1A3CPK1</accession>
<protein>
    <submittedName>
        <fullName evidence="2">Uncharacterized protein</fullName>
    </submittedName>
</protein>
<feature type="compositionally biased region" description="Basic and acidic residues" evidence="1">
    <location>
        <begin position="249"/>
        <end position="293"/>
    </location>
</feature>
<evidence type="ECO:0000313" key="3">
    <source>
        <dbReference type="Proteomes" id="UP000093795"/>
    </source>
</evidence>
<evidence type="ECO:0000256" key="1">
    <source>
        <dbReference type="SAM" id="MobiDB-lite"/>
    </source>
</evidence>
<feature type="compositionally biased region" description="Basic and acidic residues" evidence="1">
    <location>
        <begin position="180"/>
        <end position="237"/>
    </location>
</feature>
<dbReference type="Proteomes" id="UP000093795">
    <property type="component" value="Unassembled WGS sequence"/>
</dbReference>
<organism evidence="2 3">
    <name type="scientific">Mycobacterium asiaticum</name>
    <dbReference type="NCBI Taxonomy" id="1790"/>
    <lineage>
        <taxon>Bacteria</taxon>
        <taxon>Bacillati</taxon>
        <taxon>Actinomycetota</taxon>
        <taxon>Actinomycetes</taxon>
        <taxon>Mycobacteriales</taxon>
        <taxon>Mycobacteriaceae</taxon>
        <taxon>Mycobacterium</taxon>
    </lineage>
</organism>
<evidence type="ECO:0000313" key="2">
    <source>
        <dbReference type="EMBL" id="OBI88287.1"/>
    </source>
</evidence>
<feature type="region of interest" description="Disordered" evidence="1">
    <location>
        <begin position="180"/>
        <end position="303"/>
    </location>
</feature>
<reference evidence="2 3" key="1">
    <citation type="submission" date="2016-06" db="EMBL/GenBank/DDBJ databases">
        <authorList>
            <person name="Kjaerup R.B."/>
            <person name="Dalgaard T.S."/>
            <person name="Juul-Madsen H.R."/>
        </authorList>
    </citation>
    <scope>NUCLEOTIDE SEQUENCE [LARGE SCALE GENOMIC DNA]</scope>
    <source>
        <strain evidence="2 3">1081914.2</strain>
    </source>
</reference>
<dbReference type="AlphaFoldDB" id="A0A1A3CPK1"/>
<dbReference type="EMBL" id="LZKQ01000074">
    <property type="protein sequence ID" value="OBI88287.1"/>
    <property type="molecule type" value="Genomic_DNA"/>
</dbReference>
<gene>
    <name evidence="2" type="ORF">A9X01_15580</name>
</gene>
<proteinExistence type="predicted"/>
<name>A0A1A3CPK1_MYCAS</name>